<dbReference type="InterPro" id="IPR032623">
    <property type="entry name" value="FecR_N"/>
</dbReference>
<dbReference type="Pfam" id="PF16220">
    <property type="entry name" value="DUF4880"/>
    <property type="match status" value="1"/>
</dbReference>
<organism evidence="3 4">
    <name type="scientific">Pannonibacter anstelovis</name>
    <dbReference type="NCBI Taxonomy" id="3121537"/>
    <lineage>
        <taxon>Bacteria</taxon>
        <taxon>Pseudomonadati</taxon>
        <taxon>Pseudomonadota</taxon>
        <taxon>Alphaproteobacteria</taxon>
        <taxon>Hyphomicrobiales</taxon>
        <taxon>Stappiaceae</taxon>
        <taxon>Pannonibacter</taxon>
    </lineage>
</organism>
<evidence type="ECO:0000259" key="2">
    <source>
        <dbReference type="Pfam" id="PF16220"/>
    </source>
</evidence>
<dbReference type="InterPro" id="IPR006860">
    <property type="entry name" value="FecR"/>
</dbReference>
<comment type="caution">
    <text evidence="3">The sequence shown here is derived from an EMBL/GenBank/DDBJ whole genome shotgun (WGS) entry which is preliminary data.</text>
</comment>
<protein>
    <submittedName>
        <fullName evidence="3">FecR family protein</fullName>
    </submittedName>
</protein>
<sequence>MMGSTKTDRQKEARDAALSWFTRLNSGDAGDEDRTSHARWMAADPMHQAEYARLARIWRDLDQITDPREALDMSAAMIPPSALTGFASRRAFLTAGAAALAAASVAVVASPPDFLTSDHVTGTGEQRSLTLEDGSRVDLDADTAIALDFSETERKIRLLRGRAFFEVAKDPGRSFTVLAAAGSTTALGTRFVVHEWNGSVTVSVEESAVSVVGPDKSDTVVKAGELVTYDDVHLGQIRPVDMEAEIAWRRGKLIFEDRPLRQVLADVNRYRSGTIRVTDSRLLNMRVSGIFDIRNPDGVLEAIRQTLPVRSFQISPWLVVLHPA</sequence>
<dbReference type="Pfam" id="PF04773">
    <property type="entry name" value="FecR"/>
    <property type="match status" value="1"/>
</dbReference>
<dbReference type="Gene3D" id="3.55.50.30">
    <property type="match status" value="1"/>
</dbReference>
<dbReference type="RefSeq" id="WP_334251701.1">
    <property type="nucleotide sequence ID" value="NZ_JBAKBE010000007.1"/>
</dbReference>
<dbReference type="PANTHER" id="PTHR30273:SF2">
    <property type="entry name" value="PROTEIN FECR"/>
    <property type="match status" value="1"/>
</dbReference>
<evidence type="ECO:0000313" key="3">
    <source>
        <dbReference type="EMBL" id="MEH0097141.1"/>
    </source>
</evidence>
<dbReference type="PANTHER" id="PTHR30273">
    <property type="entry name" value="PERIPLASMIC SIGNAL SENSOR AND SIGMA FACTOR ACTIVATOR FECR-RELATED"/>
    <property type="match status" value="1"/>
</dbReference>
<feature type="domain" description="FecR protein" evidence="1">
    <location>
        <begin position="118"/>
        <end position="209"/>
    </location>
</feature>
<feature type="domain" description="FecR N-terminal" evidence="2">
    <location>
        <begin position="15"/>
        <end position="56"/>
    </location>
</feature>
<accession>A0ABU7ZQ64</accession>
<dbReference type="Proteomes" id="UP001380822">
    <property type="component" value="Unassembled WGS sequence"/>
</dbReference>
<dbReference type="EMBL" id="JBAKBE010000007">
    <property type="protein sequence ID" value="MEH0097141.1"/>
    <property type="molecule type" value="Genomic_DNA"/>
</dbReference>
<reference evidence="3 4" key="1">
    <citation type="submission" date="2024-02" db="EMBL/GenBank/DDBJ databases">
        <title>A new putative Pannonibacter species isolated from two cases of bloodstream infections in paediatric patients.</title>
        <authorList>
            <person name="Castellana S."/>
            <person name="De Laurentiis V."/>
            <person name="Grassi M."/>
            <person name="De Leonardis F."/>
            <person name="Mosca A."/>
            <person name="De Carlo C."/>
            <person name="Sparapano E."/>
            <person name="Ronga L."/>
            <person name="Santacroce L."/>
            <person name="Chironna M."/>
            <person name="De Robertis A."/>
            <person name="Bianco A."/>
            <person name="Del Sambro L."/>
            <person name="Capozzi L."/>
            <person name="Parisi A."/>
        </authorList>
    </citation>
    <scope>NUCLEOTIDE SEQUENCE [LARGE SCALE GENOMIC DNA]</scope>
    <source>
        <strain evidence="3 4">Pt2</strain>
    </source>
</reference>
<dbReference type="PIRSF" id="PIRSF018266">
    <property type="entry name" value="FecR"/>
    <property type="match status" value="1"/>
</dbReference>
<evidence type="ECO:0000259" key="1">
    <source>
        <dbReference type="Pfam" id="PF04773"/>
    </source>
</evidence>
<dbReference type="Gene3D" id="2.60.120.1440">
    <property type="match status" value="1"/>
</dbReference>
<dbReference type="InterPro" id="IPR012373">
    <property type="entry name" value="Ferrdict_sens_TM"/>
</dbReference>
<proteinExistence type="predicted"/>
<name>A0ABU7ZQ64_9HYPH</name>
<gene>
    <name evidence="3" type="ORF">V6L76_12810</name>
</gene>
<evidence type="ECO:0000313" key="4">
    <source>
        <dbReference type="Proteomes" id="UP001380822"/>
    </source>
</evidence>
<keyword evidence="4" id="KW-1185">Reference proteome</keyword>